<evidence type="ECO:0000313" key="2">
    <source>
        <dbReference type="Proteomes" id="UP001149719"/>
    </source>
</evidence>
<dbReference type="EMBL" id="JAPUBN010000010">
    <property type="protein sequence ID" value="MCZ2720731.1"/>
    <property type="molecule type" value="Genomic_DNA"/>
</dbReference>
<gene>
    <name evidence="1" type="ORF">O1D97_03485</name>
</gene>
<dbReference type="RefSeq" id="WP_269122842.1">
    <property type="nucleotide sequence ID" value="NZ_JAPUBN010000010.1"/>
</dbReference>
<sequence length="304" mass="34304">MHNVMLIWDARGATSSLKSFIRAFDKKSADFQVRLNITQIDCEHDIRAGKIRYGMRPLLDQVHRVSPDIIIAFGAHANVLVKLLKPALKVPVICNSLPDYLDSVVCTSAVIDKYTQKFSEHFKWKASEETLHFIPTMSEKIKFFGKVGVISDDPNGPVLATIIKQYHSSVRSLEKASILLHGYNELEDIDLLVFSSRICHDGRLIHCANACGIPVVFVCNSPISQIVKENYNGWLITTIEDSSLVRCLQHWGRMPKDAKQVLSSYAQEMQSKSNGIHHFFKMIGLKEVPQQLSSNNIDIFHRSA</sequence>
<accession>A0ABT4JRD9</accession>
<reference evidence="1" key="1">
    <citation type="submission" date="2022-12" db="EMBL/GenBank/DDBJ databases">
        <title>Marinomonas 15G1-11 sp. nov, isolated from marine algae.</title>
        <authorList>
            <person name="Butt M."/>
            <person name="Choi D.G."/>
            <person name="Kim J.M."/>
            <person name="Lee J.K."/>
            <person name="Baek J.H."/>
            <person name="Jeon C.O."/>
        </authorList>
    </citation>
    <scope>NUCLEOTIDE SEQUENCE</scope>
    <source>
        <strain evidence="1">15G1-11</strain>
    </source>
</reference>
<dbReference type="Proteomes" id="UP001149719">
    <property type="component" value="Unassembled WGS sequence"/>
</dbReference>
<comment type="caution">
    <text evidence="1">The sequence shown here is derived from an EMBL/GenBank/DDBJ whole genome shotgun (WGS) entry which is preliminary data.</text>
</comment>
<organism evidence="1 2">
    <name type="scientific">Marinomonas phaeophyticola</name>
    <dbReference type="NCBI Taxonomy" id="3004091"/>
    <lineage>
        <taxon>Bacteria</taxon>
        <taxon>Pseudomonadati</taxon>
        <taxon>Pseudomonadota</taxon>
        <taxon>Gammaproteobacteria</taxon>
        <taxon>Oceanospirillales</taxon>
        <taxon>Oceanospirillaceae</taxon>
        <taxon>Marinomonas</taxon>
    </lineage>
</organism>
<keyword evidence="2" id="KW-1185">Reference proteome</keyword>
<dbReference type="Gene3D" id="3.40.50.2000">
    <property type="entry name" value="Glycogen Phosphorylase B"/>
    <property type="match status" value="1"/>
</dbReference>
<name>A0ABT4JRD9_9GAMM</name>
<protein>
    <submittedName>
        <fullName evidence="1">Uncharacterized protein</fullName>
    </submittedName>
</protein>
<dbReference type="SUPFAM" id="SSF53756">
    <property type="entry name" value="UDP-Glycosyltransferase/glycogen phosphorylase"/>
    <property type="match status" value="1"/>
</dbReference>
<evidence type="ECO:0000313" key="1">
    <source>
        <dbReference type="EMBL" id="MCZ2720731.1"/>
    </source>
</evidence>
<proteinExistence type="predicted"/>